<dbReference type="RefSeq" id="WP_377926492.1">
    <property type="nucleotide sequence ID" value="NZ_JBHUEM010000003.1"/>
</dbReference>
<keyword evidence="1" id="KW-0545">Nucleotide biosynthesis</keyword>
<keyword evidence="1" id="KW-0547">Nucleotide-binding</keyword>
<comment type="caution">
    <text evidence="1">Lacks conserved residue(s) required for the propagation of feature annotation.</text>
</comment>
<dbReference type="Gene3D" id="3.40.50.300">
    <property type="entry name" value="P-loop containing nucleotide triphosphate hydrolases"/>
    <property type="match status" value="1"/>
</dbReference>
<accession>A0ABW4LK30</accession>
<dbReference type="Pfam" id="PF02223">
    <property type="entry name" value="Thymidylate_kin"/>
    <property type="match status" value="1"/>
</dbReference>
<evidence type="ECO:0000313" key="4">
    <source>
        <dbReference type="Proteomes" id="UP001597214"/>
    </source>
</evidence>
<organism evidence="3 4">
    <name type="scientific">Bacillus salitolerans</name>
    <dbReference type="NCBI Taxonomy" id="1437434"/>
    <lineage>
        <taxon>Bacteria</taxon>
        <taxon>Bacillati</taxon>
        <taxon>Bacillota</taxon>
        <taxon>Bacilli</taxon>
        <taxon>Bacillales</taxon>
        <taxon>Bacillaceae</taxon>
        <taxon>Bacillus</taxon>
    </lineage>
</organism>
<dbReference type="InterPro" id="IPR018094">
    <property type="entry name" value="Thymidylate_kinase"/>
</dbReference>
<dbReference type="EC" id="2.7.4.9" evidence="1"/>
<comment type="catalytic activity">
    <reaction evidence="1">
        <text>dTMP + ATP = dTDP + ADP</text>
        <dbReference type="Rhea" id="RHEA:13517"/>
        <dbReference type="ChEBI" id="CHEBI:30616"/>
        <dbReference type="ChEBI" id="CHEBI:58369"/>
        <dbReference type="ChEBI" id="CHEBI:63528"/>
        <dbReference type="ChEBI" id="CHEBI:456216"/>
        <dbReference type="EC" id="2.7.4.9"/>
    </reaction>
</comment>
<dbReference type="Proteomes" id="UP001597214">
    <property type="component" value="Unassembled WGS sequence"/>
</dbReference>
<gene>
    <name evidence="1" type="primary">tmk</name>
    <name evidence="3" type="ORF">ACFSCX_02340</name>
</gene>
<reference evidence="4" key="1">
    <citation type="journal article" date="2019" name="Int. J. Syst. Evol. Microbiol.">
        <title>The Global Catalogue of Microorganisms (GCM) 10K type strain sequencing project: providing services to taxonomists for standard genome sequencing and annotation.</title>
        <authorList>
            <consortium name="The Broad Institute Genomics Platform"/>
            <consortium name="The Broad Institute Genome Sequencing Center for Infectious Disease"/>
            <person name="Wu L."/>
            <person name="Ma J."/>
        </authorList>
    </citation>
    <scope>NUCLEOTIDE SEQUENCE [LARGE SCALE GENOMIC DNA]</scope>
    <source>
        <strain evidence="4">CCUG 49339</strain>
    </source>
</reference>
<comment type="function">
    <text evidence="1">Phosphorylation of dTMP to form dTDP in both de novo and salvage pathways of dTTP synthesis.</text>
</comment>
<keyword evidence="4" id="KW-1185">Reference proteome</keyword>
<dbReference type="EMBL" id="JBHUEM010000003">
    <property type="protein sequence ID" value="MFD1735393.1"/>
    <property type="molecule type" value="Genomic_DNA"/>
</dbReference>
<keyword evidence="1" id="KW-0808">Transferase</keyword>
<name>A0ABW4LK30_9BACI</name>
<feature type="domain" description="Thymidylate kinase-like" evidence="2">
    <location>
        <begin position="5"/>
        <end position="203"/>
    </location>
</feature>
<dbReference type="GO" id="GO:0016301">
    <property type="term" value="F:kinase activity"/>
    <property type="evidence" value="ECO:0007669"/>
    <property type="project" value="UniProtKB-KW"/>
</dbReference>
<evidence type="ECO:0000259" key="2">
    <source>
        <dbReference type="Pfam" id="PF02223"/>
    </source>
</evidence>
<evidence type="ECO:0000313" key="3">
    <source>
        <dbReference type="EMBL" id="MFD1735393.1"/>
    </source>
</evidence>
<keyword evidence="1 3" id="KW-0418">Kinase</keyword>
<sequence>MIIVFEGLNNCGKSTQIDSLKNDILLNSNYNCIFTSWNSYPDTHAFIEDQKLKDNFSPRTYSLAHALDFTYRYEDIIKNLKTKLDLAFFDRYYFTSFVRDNLRGIPLESLYNLYSFARIPDLIFYFDIEPETVWERAKGNVYDRSKYILGEDISYSNDKYMNYYKYLSEQRRLYLKVLSKEEYSSKTILINAKNSKESINQEIKYHIQNKLRMGGKND</sequence>
<proteinExistence type="inferred from homology"/>
<comment type="similarity">
    <text evidence="1">Belongs to the thymidylate kinase family.</text>
</comment>
<comment type="caution">
    <text evidence="3">The sequence shown here is derived from an EMBL/GenBank/DDBJ whole genome shotgun (WGS) entry which is preliminary data.</text>
</comment>
<dbReference type="SUPFAM" id="SSF52540">
    <property type="entry name" value="P-loop containing nucleoside triphosphate hydrolases"/>
    <property type="match status" value="1"/>
</dbReference>
<keyword evidence="1" id="KW-0067">ATP-binding</keyword>
<dbReference type="HAMAP" id="MF_00165">
    <property type="entry name" value="Thymidylate_kinase"/>
    <property type="match status" value="1"/>
</dbReference>
<dbReference type="InterPro" id="IPR039430">
    <property type="entry name" value="Thymidylate_kin-like_dom"/>
</dbReference>
<dbReference type="InterPro" id="IPR027417">
    <property type="entry name" value="P-loop_NTPase"/>
</dbReference>
<protein>
    <recommendedName>
        <fullName evidence="1">Thymidylate kinase</fullName>
        <ecNumber evidence="1">2.7.4.9</ecNumber>
    </recommendedName>
    <alternativeName>
        <fullName evidence="1">dTMP kinase</fullName>
    </alternativeName>
</protein>
<evidence type="ECO:0000256" key="1">
    <source>
        <dbReference type="HAMAP-Rule" id="MF_00165"/>
    </source>
</evidence>